<feature type="compositionally biased region" description="Basic and acidic residues" evidence="1">
    <location>
        <begin position="223"/>
        <end position="252"/>
    </location>
</feature>
<sequence>MSLALGKRKRAVTSKTTLPSKKATLAKSAPTPPAAPEPESDAEDREALNEAFRRAFEKRFKAIEEDKPEEVEDEEEELDEDEDEDWDGLSEEDEDDEDEVEVVEHNMSNFSRERADKAALKAFMSSKPPTSTDSPSTTTKQPSKKKDEDTEGGTTEQENLKDDLALQRLLKESHLLDATSLSTDPSGKNRHKATDLRLLELGSKTSIFAQKNMPKHQRVGIQKKKESKEFERRREAKENGIVLERVRREGTDGKGGGFGGGDRRERGIGNPSVGKFSGGTLRLSKRDVDGITGPKSSGRGGRGVRNAVYIAVAAKSNTAASSNIHTGELWFPSLQHRRTHQQRSHRIHDGSTGS</sequence>
<feature type="compositionally biased region" description="Basic residues" evidence="1">
    <location>
        <begin position="335"/>
        <end position="346"/>
    </location>
</feature>
<dbReference type="GO" id="GO:0000462">
    <property type="term" value="P:maturation of SSU-rRNA from tricistronic rRNA transcript (SSU-rRNA, 5.8S rRNA, LSU-rRNA)"/>
    <property type="evidence" value="ECO:0007669"/>
    <property type="project" value="TreeGrafter"/>
</dbReference>
<reference evidence="2 3" key="1">
    <citation type="journal article" date="2014" name="BMC Genomics">
        <title>Genome sequencing of four Aureobasidium pullulans varieties: biotechnological potential, stress tolerance, and description of new species.</title>
        <authorList>
            <person name="Gostin Ar C."/>
            <person name="Ohm R.A."/>
            <person name="Kogej T."/>
            <person name="Sonjak S."/>
            <person name="Turk M."/>
            <person name="Zajc J."/>
            <person name="Zalar P."/>
            <person name="Grube M."/>
            <person name="Sun H."/>
            <person name="Han J."/>
            <person name="Sharma A."/>
            <person name="Chiniquy J."/>
            <person name="Ngan C.Y."/>
            <person name="Lipzen A."/>
            <person name="Barry K."/>
            <person name="Grigoriev I.V."/>
            <person name="Gunde-Cimerman N."/>
        </authorList>
    </citation>
    <scope>NUCLEOTIDE SEQUENCE [LARGE SCALE GENOMIC DNA]</scope>
    <source>
        <strain evidence="2 3">CBS 147.97</strain>
    </source>
</reference>
<dbReference type="EMBL" id="KL584702">
    <property type="protein sequence ID" value="KEQ77930.1"/>
    <property type="molecule type" value="Genomic_DNA"/>
</dbReference>
<evidence type="ECO:0000313" key="3">
    <source>
        <dbReference type="Proteomes" id="UP000027730"/>
    </source>
</evidence>
<keyword evidence="3" id="KW-1185">Reference proteome</keyword>
<dbReference type="GO" id="GO:0005730">
    <property type="term" value="C:nucleolus"/>
    <property type="evidence" value="ECO:0007669"/>
    <property type="project" value="TreeGrafter"/>
</dbReference>
<dbReference type="Proteomes" id="UP000027730">
    <property type="component" value="Unassembled WGS sequence"/>
</dbReference>
<proteinExistence type="predicted"/>
<dbReference type="Pfam" id="PF15375">
    <property type="entry name" value="FSAF1"/>
    <property type="match status" value="1"/>
</dbReference>
<dbReference type="HOGENOM" id="CLU_054969_0_0_1"/>
<dbReference type="STRING" id="1043004.A0A074WXG7"/>
<evidence type="ECO:0000313" key="2">
    <source>
        <dbReference type="EMBL" id="KEQ77930.1"/>
    </source>
</evidence>
<dbReference type="GeneID" id="25412888"/>
<evidence type="ECO:0000256" key="1">
    <source>
        <dbReference type="SAM" id="MobiDB-lite"/>
    </source>
</evidence>
<accession>A0A074WXG7</accession>
<dbReference type="InterPro" id="IPR053030">
    <property type="entry name" value="Ribosomal_biogenesis_FAF1-like"/>
</dbReference>
<feature type="compositionally biased region" description="Basic and acidic residues" evidence="1">
    <location>
        <begin position="45"/>
        <end position="65"/>
    </location>
</feature>
<feature type="region of interest" description="Disordered" evidence="1">
    <location>
        <begin position="334"/>
        <end position="354"/>
    </location>
</feature>
<feature type="compositionally biased region" description="Basic residues" evidence="1">
    <location>
        <begin position="1"/>
        <end position="12"/>
    </location>
</feature>
<dbReference type="PANTHER" id="PTHR28096:SF1">
    <property type="entry name" value="PROTEIN FAF1"/>
    <property type="match status" value="1"/>
</dbReference>
<feature type="compositionally biased region" description="Acidic residues" evidence="1">
    <location>
        <begin position="66"/>
        <end position="101"/>
    </location>
</feature>
<dbReference type="RefSeq" id="XP_013432111.1">
    <property type="nucleotide sequence ID" value="XM_013576657.1"/>
</dbReference>
<protein>
    <submittedName>
        <fullName evidence="2">Uncharacterized protein</fullName>
    </submittedName>
</protein>
<feature type="compositionally biased region" description="Low complexity" evidence="1">
    <location>
        <begin position="18"/>
        <end position="29"/>
    </location>
</feature>
<organism evidence="2 3">
    <name type="scientific">Aureobasidium namibiae CBS 147.97</name>
    <dbReference type="NCBI Taxonomy" id="1043004"/>
    <lineage>
        <taxon>Eukaryota</taxon>
        <taxon>Fungi</taxon>
        <taxon>Dikarya</taxon>
        <taxon>Ascomycota</taxon>
        <taxon>Pezizomycotina</taxon>
        <taxon>Dothideomycetes</taxon>
        <taxon>Dothideomycetidae</taxon>
        <taxon>Dothideales</taxon>
        <taxon>Saccotheciaceae</taxon>
        <taxon>Aureobasidium</taxon>
    </lineage>
</organism>
<dbReference type="AlphaFoldDB" id="A0A074WXG7"/>
<feature type="compositionally biased region" description="Basic residues" evidence="1">
    <location>
        <begin position="213"/>
        <end position="222"/>
    </location>
</feature>
<name>A0A074WXG7_9PEZI</name>
<dbReference type="OrthoDB" id="5556956at2759"/>
<dbReference type="InterPro" id="IPR027973">
    <property type="entry name" value="FSAF1-like"/>
</dbReference>
<feature type="region of interest" description="Disordered" evidence="1">
    <location>
        <begin position="207"/>
        <end position="305"/>
    </location>
</feature>
<dbReference type="PANTHER" id="PTHR28096">
    <property type="entry name" value="PROTEIN FAF1"/>
    <property type="match status" value="1"/>
</dbReference>
<feature type="compositionally biased region" description="Low complexity" evidence="1">
    <location>
        <begin position="125"/>
        <end position="141"/>
    </location>
</feature>
<gene>
    <name evidence="2" type="ORF">M436DRAFT_59879</name>
</gene>
<feature type="region of interest" description="Disordered" evidence="1">
    <location>
        <begin position="1"/>
        <end position="166"/>
    </location>
</feature>